<sequence>TDHVSDDPGTGALWRDGLWLHTALDRLPTQVVGPGHTPVPPVHGYPQQHPQPSAHGYPQNAAGWAGTPAAAPGQGPALAPTPPYGPSPYGYGSSPYGSSPYGSSPYGSSPYGPSPYGDPGPQAPPRRSGRSTAVLIVVALVVALGAGGSVYALMRGGGTGTGNGGGPSHTSAPAPTTPGPSTPAPSTPASGSPASQSPAAGTVPDAYLGTWTTAIDNSTGHNSRRLVIQQGGVGDTVLSLTADGPTGSGTYHCVFQAKLDQKPTADGPLRIGPSTVTVGEPASSCAPGAATELTILPDGRLKRVNTSNGNSLTYTKEG</sequence>
<dbReference type="EMBL" id="JBHUDX010000053">
    <property type="protein sequence ID" value="MFD1660365.1"/>
    <property type="molecule type" value="Genomic_DNA"/>
</dbReference>
<keyword evidence="3" id="KW-0808">Transferase</keyword>
<feature type="compositionally biased region" description="Low complexity" evidence="1">
    <location>
        <begin position="61"/>
        <end position="78"/>
    </location>
</feature>
<comment type="caution">
    <text evidence="3">The sequence shown here is derived from an EMBL/GenBank/DDBJ whole genome shotgun (WGS) entry which is preliminary data.</text>
</comment>
<evidence type="ECO:0000256" key="2">
    <source>
        <dbReference type="SAM" id="Phobius"/>
    </source>
</evidence>
<feature type="compositionally biased region" description="Low complexity" evidence="1">
    <location>
        <begin position="187"/>
        <end position="202"/>
    </location>
</feature>
<keyword evidence="3" id="KW-0418">Kinase</keyword>
<evidence type="ECO:0000256" key="1">
    <source>
        <dbReference type="SAM" id="MobiDB-lite"/>
    </source>
</evidence>
<keyword evidence="3" id="KW-0723">Serine/threonine-protein kinase</keyword>
<dbReference type="Proteomes" id="UP001597261">
    <property type="component" value="Unassembled WGS sequence"/>
</dbReference>
<feature type="compositionally biased region" description="Low complexity" evidence="1">
    <location>
        <begin position="102"/>
        <end position="111"/>
    </location>
</feature>
<dbReference type="GO" id="GO:0004674">
    <property type="term" value="F:protein serine/threonine kinase activity"/>
    <property type="evidence" value="ECO:0007669"/>
    <property type="project" value="UniProtKB-KW"/>
</dbReference>
<feature type="region of interest" description="Disordered" evidence="1">
    <location>
        <begin position="30"/>
        <end position="84"/>
    </location>
</feature>
<gene>
    <name evidence="3" type="ORF">ACFSL4_19685</name>
</gene>
<feature type="region of interest" description="Disordered" evidence="1">
    <location>
        <begin position="161"/>
        <end position="204"/>
    </location>
</feature>
<keyword evidence="2" id="KW-1133">Transmembrane helix</keyword>
<proteinExistence type="predicted"/>
<name>A0ABW4ISL5_9ACTN</name>
<keyword evidence="4" id="KW-1185">Reference proteome</keyword>
<feature type="compositionally biased region" description="Pro residues" evidence="1">
    <location>
        <begin position="175"/>
        <end position="186"/>
    </location>
</feature>
<accession>A0ABW4ISL5</accession>
<feature type="region of interest" description="Disordered" evidence="1">
    <location>
        <begin position="102"/>
        <end position="128"/>
    </location>
</feature>
<evidence type="ECO:0000313" key="4">
    <source>
        <dbReference type="Proteomes" id="UP001597261"/>
    </source>
</evidence>
<feature type="non-terminal residue" evidence="3">
    <location>
        <position position="1"/>
    </location>
</feature>
<organism evidence="3 4">
    <name type="scientific">Streptomyces caeni</name>
    <dbReference type="NCBI Taxonomy" id="2307231"/>
    <lineage>
        <taxon>Bacteria</taxon>
        <taxon>Bacillati</taxon>
        <taxon>Actinomycetota</taxon>
        <taxon>Actinomycetes</taxon>
        <taxon>Kitasatosporales</taxon>
        <taxon>Streptomycetaceae</taxon>
        <taxon>Streptomyces</taxon>
    </lineage>
</organism>
<reference evidence="4" key="1">
    <citation type="journal article" date="2019" name="Int. J. Syst. Evol. Microbiol.">
        <title>The Global Catalogue of Microorganisms (GCM) 10K type strain sequencing project: providing services to taxonomists for standard genome sequencing and annotation.</title>
        <authorList>
            <consortium name="The Broad Institute Genomics Platform"/>
            <consortium name="The Broad Institute Genome Sequencing Center for Infectious Disease"/>
            <person name="Wu L."/>
            <person name="Ma J."/>
        </authorList>
    </citation>
    <scope>NUCLEOTIDE SEQUENCE [LARGE SCALE GENOMIC DNA]</scope>
    <source>
        <strain evidence="4">CGMCC 1.12470</strain>
    </source>
</reference>
<keyword evidence="2" id="KW-0472">Membrane</keyword>
<keyword evidence="2" id="KW-0812">Transmembrane</keyword>
<feature type="transmembrane region" description="Helical" evidence="2">
    <location>
        <begin position="133"/>
        <end position="154"/>
    </location>
</feature>
<evidence type="ECO:0000313" key="3">
    <source>
        <dbReference type="EMBL" id="MFD1660365.1"/>
    </source>
</evidence>
<protein>
    <submittedName>
        <fullName evidence="3">Serine/threonine protein kinase</fullName>
    </submittedName>
</protein>
<feature type="compositionally biased region" description="Pro residues" evidence="1">
    <location>
        <begin position="112"/>
        <end position="124"/>
    </location>
</feature>